<dbReference type="CDD" id="cd06587">
    <property type="entry name" value="VOC"/>
    <property type="match status" value="1"/>
</dbReference>
<protein>
    <recommendedName>
        <fullName evidence="1">Glyoxalase-like domain-containing protein</fullName>
    </recommendedName>
</protein>
<dbReference type="Gene3D" id="3.10.180.10">
    <property type="entry name" value="2,3-Dihydroxybiphenyl 1,2-Dioxygenase, domain 1"/>
    <property type="match status" value="1"/>
</dbReference>
<dbReference type="Proteomes" id="UP000184292">
    <property type="component" value="Unassembled WGS sequence"/>
</dbReference>
<evidence type="ECO:0000313" key="2">
    <source>
        <dbReference type="EMBL" id="SHI85538.1"/>
    </source>
</evidence>
<dbReference type="InterPro" id="IPR029068">
    <property type="entry name" value="Glyas_Bleomycin-R_OHBP_Dase"/>
</dbReference>
<sequence length="123" mass="13448">MTHRSRIGVVCIDCRTEDLGEARAFWSGLLGVEGETDPDGKYVAFEGLAGPRVLLQAVDHAPRVHLDIETDDQEAECARLTALGATEVARVKRWIVMEAPTGHRFCLVRPQGDDFPGEAAAFD</sequence>
<keyword evidence="3" id="KW-1185">Reference proteome</keyword>
<name>A0A1M6EJT1_9RHOB</name>
<organism evidence="2 3">
    <name type="scientific">Wenxinia saemankumensis</name>
    <dbReference type="NCBI Taxonomy" id="1447782"/>
    <lineage>
        <taxon>Bacteria</taxon>
        <taxon>Pseudomonadati</taxon>
        <taxon>Pseudomonadota</taxon>
        <taxon>Alphaproteobacteria</taxon>
        <taxon>Rhodobacterales</taxon>
        <taxon>Roseobacteraceae</taxon>
        <taxon>Wenxinia</taxon>
    </lineage>
</organism>
<dbReference type="AlphaFoldDB" id="A0A1M6EJT1"/>
<dbReference type="EMBL" id="FQYO01000003">
    <property type="protein sequence ID" value="SHI85538.1"/>
    <property type="molecule type" value="Genomic_DNA"/>
</dbReference>
<dbReference type="RefSeq" id="WP_073329433.1">
    <property type="nucleotide sequence ID" value="NZ_FQYO01000003.1"/>
</dbReference>
<dbReference type="PANTHER" id="PTHR35908">
    <property type="entry name" value="HYPOTHETICAL FUSION PROTEIN"/>
    <property type="match status" value="1"/>
</dbReference>
<gene>
    <name evidence="2" type="ORF">SAMN05444417_2025</name>
</gene>
<proteinExistence type="predicted"/>
<evidence type="ECO:0000259" key="1">
    <source>
        <dbReference type="Pfam" id="PF18029"/>
    </source>
</evidence>
<feature type="domain" description="Glyoxalase-like" evidence="1">
    <location>
        <begin position="10"/>
        <end position="108"/>
    </location>
</feature>
<dbReference type="SUPFAM" id="SSF54593">
    <property type="entry name" value="Glyoxalase/Bleomycin resistance protein/Dihydroxybiphenyl dioxygenase"/>
    <property type="match status" value="1"/>
</dbReference>
<accession>A0A1M6EJT1</accession>
<dbReference type="InterPro" id="IPR041581">
    <property type="entry name" value="Glyoxalase_6"/>
</dbReference>
<evidence type="ECO:0000313" key="3">
    <source>
        <dbReference type="Proteomes" id="UP000184292"/>
    </source>
</evidence>
<dbReference type="PANTHER" id="PTHR35908:SF1">
    <property type="entry name" value="CONSERVED PROTEIN"/>
    <property type="match status" value="1"/>
</dbReference>
<reference evidence="2 3" key="1">
    <citation type="submission" date="2016-11" db="EMBL/GenBank/DDBJ databases">
        <authorList>
            <person name="Jaros S."/>
            <person name="Januszkiewicz K."/>
            <person name="Wedrychowicz H."/>
        </authorList>
    </citation>
    <scope>NUCLEOTIDE SEQUENCE [LARGE SCALE GENOMIC DNA]</scope>
    <source>
        <strain evidence="2 3">DSM 100565</strain>
    </source>
</reference>
<dbReference type="STRING" id="1447782.SAMN05444417_2025"/>
<dbReference type="Pfam" id="PF18029">
    <property type="entry name" value="Glyoxalase_6"/>
    <property type="match status" value="1"/>
</dbReference>
<dbReference type="OrthoDB" id="69243at2"/>